<dbReference type="KEGG" id="cbq:AL705_03215"/>
<dbReference type="GeneID" id="84894606"/>
<organism evidence="2 4">
    <name type="scientific">Lawsonella clevelandensis</name>
    <dbReference type="NCBI Taxonomy" id="1528099"/>
    <lineage>
        <taxon>Bacteria</taxon>
        <taxon>Bacillati</taxon>
        <taxon>Actinomycetota</taxon>
        <taxon>Actinomycetes</taxon>
        <taxon>Mycobacteriales</taxon>
        <taxon>Lawsonellaceae</taxon>
        <taxon>Lawsonella</taxon>
    </lineage>
</organism>
<keyword evidence="5" id="KW-1185">Reference proteome</keyword>
<feature type="compositionally biased region" description="Acidic residues" evidence="1">
    <location>
        <begin position="88"/>
        <end position="98"/>
    </location>
</feature>
<dbReference type="Proteomes" id="UP000068137">
    <property type="component" value="Chromosome"/>
</dbReference>
<evidence type="ECO:0000313" key="2">
    <source>
        <dbReference type="EMBL" id="ALE18834.1"/>
    </source>
</evidence>
<evidence type="ECO:0000256" key="1">
    <source>
        <dbReference type="SAM" id="MobiDB-lite"/>
    </source>
</evidence>
<gene>
    <name evidence="2" type="ORF">AL705_03215</name>
    <name evidence="3" type="ORF">LC603019_00630</name>
</gene>
<evidence type="ECO:0000313" key="4">
    <source>
        <dbReference type="Proteomes" id="UP000068137"/>
    </source>
</evidence>
<feature type="compositionally biased region" description="Low complexity" evidence="1">
    <location>
        <begin position="25"/>
        <end position="39"/>
    </location>
</feature>
<protein>
    <submittedName>
        <fullName evidence="2">Uncharacterized protein</fullName>
    </submittedName>
</protein>
<dbReference type="AlphaFoldDB" id="A0A0M3TBL6"/>
<dbReference type="STRING" id="1528099.AL705_03215"/>
<feature type="region of interest" description="Disordered" evidence="1">
    <location>
        <begin position="25"/>
        <end position="98"/>
    </location>
</feature>
<reference evidence="3 5" key="3">
    <citation type="submission" date="2019-04" db="EMBL/GenBank/DDBJ databases">
        <authorList>
            <person name="Seth-Smith MB H."/>
            <person name="Seth-Smith H."/>
        </authorList>
    </citation>
    <scope>NUCLEOTIDE SEQUENCE [LARGE SCALE GENOMIC DNA]</scope>
    <source>
        <strain evidence="3">USB-603019</strain>
    </source>
</reference>
<proteinExistence type="predicted"/>
<dbReference type="RefSeq" id="WP_053961783.1">
    <property type="nucleotide sequence ID" value="NZ_CAJPTR010000055.1"/>
</dbReference>
<evidence type="ECO:0000313" key="3">
    <source>
        <dbReference type="EMBL" id="VHO00285.1"/>
    </source>
</evidence>
<dbReference type="EMBL" id="LR584267">
    <property type="protein sequence ID" value="VHO00285.1"/>
    <property type="molecule type" value="Genomic_DNA"/>
</dbReference>
<accession>A0A0M3TBL6</accession>
<dbReference type="Proteomes" id="UP000324288">
    <property type="component" value="Chromosome"/>
</dbReference>
<name>A0A0M3TBL6_9ACTN</name>
<sequence length="98" mass="10538">MGRLIIVIALIAVAVLLWFAFGPQRRSSGSSPRGLFGRGQAADTTPPCDPSVNYPQGWNGRGGSYWYHSTDDGDDGNSDNSGKRPLGPDDDPDFLNKL</sequence>
<reference evidence="2" key="2">
    <citation type="journal article" date="2016" name="Int. J. Syst. Evol. Microbiol.">
        <title>Lawsonella clevelandensis gen. nov., sp. nov., a new member of the suborder Corynebacterineae isolated from human abscesses.</title>
        <authorList>
            <person name="Bell M.E."/>
            <person name="Bernard K.A."/>
            <person name="Harrington S.M."/>
            <person name="Patel N.B."/>
            <person name="Tucker T.A."/>
            <person name="Metcalfe M.G."/>
            <person name="McQuiston J.R."/>
        </authorList>
    </citation>
    <scope>NUCLEOTIDE SEQUENCE</scope>
    <source>
        <strain evidence="2">X1698</strain>
    </source>
</reference>
<evidence type="ECO:0000313" key="5">
    <source>
        <dbReference type="Proteomes" id="UP000324288"/>
    </source>
</evidence>
<reference evidence="2 4" key="1">
    <citation type="journal article" date="2015" name="Genome Announc.">
        <title>Complete Genome Sequences for Two Strains of a Novel Fastidious, Partially Acid-Fast, Gram-Positive Corynebacterineae Bacterium, Derived from Human Clinical Samples.</title>
        <authorList>
            <person name="Nicholson A.C."/>
            <person name="Bell M."/>
            <person name="Humrighouse B.W."/>
            <person name="McQuiston J.R."/>
        </authorList>
    </citation>
    <scope>NUCLEOTIDE SEQUENCE [LARGE SCALE GENOMIC DNA]</scope>
    <source>
        <strain evidence="2 4">X1698</strain>
    </source>
</reference>
<dbReference type="EMBL" id="CP012390">
    <property type="protein sequence ID" value="ALE18834.1"/>
    <property type="molecule type" value="Genomic_DNA"/>
</dbReference>